<gene>
    <name evidence="1" type="ORF">PGLFYP46_00153</name>
</gene>
<reference evidence="1" key="1">
    <citation type="submission" date="2019-11" db="EMBL/GenBank/DDBJ databases">
        <authorList>
            <person name="Feng L."/>
        </authorList>
    </citation>
    <scope>NUCLEOTIDE SEQUENCE</scope>
    <source>
        <strain evidence="1">PgorbachiiLFYP46</strain>
    </source>
</reference>
<proteinExistence type="predicted"/>
<name>A0A6N2YL28_9FIRM</name>
<organism evidence="1">
    <name type="scientific">Peptoniphilus gorbachii</name>
    <dbReference type="NCBI Taxonomy" id="411567"/>
    <lineage>
        <taxon>Bacteria</taxon>
        <taxon>Bacillati</taxon>
        <taxon>Bacillota</taxon>
        <taxon>Tissierellia</taxon>
        <taxon>Tissierellales</taxon>
        <taxon>Peptoniphilaceae</taxon>
        <taxon>Peptoniphilus</taxon>
    </lineage>
</organism>
<dbReference type="AlphaFoldDB" id="A0A6N2YL28"/>
<protein>
    <submittedName>
        <fullName evidence="1">Uncharacterized protein</fullName>
    </submittedName>
</protein>
<dbReference type="EMBL" id="CACRUP010000001">
    <property type="protein sequence ID" value="VYT67561.1"/>
    <property type="molecule type" value="Genomic_DNA"/>
</dbReference>
<evidence type="ECO:0000313" key="1">
    <source>
        <dbReference type="EMBL" id="VYT67561.1"/>
    </source>
</evidence>
<accession>A0A6N2YL28</accession>
<dbReference type="RefSeq" id="WP_156700137.1">
    <property type="nucleotide sequence ID" value="NZ_CACRUP010000001.1"/>
</dbReference>
<sequence length="193" mass="23155">MKIFKRFKKKKSIYKILWENNFDLEKLKDLKDFNLSDGSYELSILKGESKLNHITTREINKAVDDYYLREKQAIDEFEDFFKEHRALESEKNFLTFLLQKIEFDEAKLVGLSILLMRDSEVEECVKFGMLLTKYYNLQEVRRAYEIFLNLLKHPAFIYYGIDVLKNIDYGIIDDLYDKTTEIGKEIIEEKAWN</sequence>